<dbReference type="GO" id="GO:0005506">
    <property type="term" value="F:iron ion binding"/>
    <property type="evidence" value="ECO:0007669"/>
    <property type="project" value="InterPro"/>
</dbReference>
<evidence type="ECO:0000256" key="6">
    <source>
        <dbReference type="ARBA" id="ARBA00023033"/>
    </source>
</evidence>
<gene>
    <name evidence="8" type="ORF">VPNG_05123</name>
</gene>
<accession>A0A423X4L8</accession>
<dbReference type="InterPro" id="IPR036396">
    <property type="entry name" value="Cyt_P450_sf"/>
</dbReference>
<dbReference type="OrthoDB" id="10029320at2759"/>
<dbReference type="EMBL" id="LKEB01000028">
    <property type="protein sequence ID" value="ROW10727.1"/>
    <property type="molecule type" value="Genomic_DNA"/>
</dbReference>
<evidence type="ECO:0000256" key="3">
    <source>
        <dbReference type="ARBA" id="ARBA00022617"/>
    </source>
</evidence>
<evidence type="ECO:0000256" key="7">
    <source>
        <dbReference type="PIRSR" id="PIRSR602403-1"/>
    </source>
</evidence>
<dbReference type="Pfam" id="PF00067">
    <property type="entry name" value="p450"/>
    <property type="match status" value="1"/>
</dbReference>
<dbReference type="Gene3D" id="1.10.630.10">
    <property type="entry name" value="Cytochrome P450"/>
    <property type="match status" value="2"/>
</dbReference>
<comment type="cofactor">
    <cofactor evidence="1 7">
        <name>heme</name>
        <dbReference type="ChEBI" id="CHEBI:30413"/>
    </cofactor>
</comment>
<dbReference type="PRINTS" id="PR00385">
    <property type="entry name" value="P450"/>
</dbReference>
<dbReference type="GO" id="GO:0004497">
    <property type="term" value="F:monooxygenase activity"/>
    <property type="evidence" value="ECO:0007669"/>
    <property type="project" value="UniProtKB-KW"/>
</dbReference>
<feature type="binding site" description="axial binding residue" evidence="7">
    <location>
        <position position="251"/>
    </location>
    <ligand>
        <name>heme</name>
        <dbReference type="ChEBI" id="CHEBI:30413"/>
    </ligand>
    <ligandPart>
        <name>Fe</name>
        <dbReference type="ChEBI" id="CHEBI:18248"/>
    </ligandPart>
</feature>
<evidence type="ECO:0000256" key="4">
    <source>
        <dbReference type="ARBA" id="ARBA00022723"/>
    </source>
</evidence>
<dbReference type="InterPro" id="IPR001128">
    <property type="entry name" value="Cyt_P450"/>
</dbReference>
<dbReference type="InParanoid" id="A0A423X4L8"/>
<evidence type="ECO:0000313" key="9">
    <source>
        <dbReference type="Proteomes" id="UP000285146"/>
    </source>
</evidence>
<comment type="caution">
    <text evidence="8">The sequence shown here is derived from an EMBL/GenBank/DDBJ whole genome shotgun (WGS) entry which is preliminary data.</text>
</comment>
<keyword evidence="9" id="KW-1185">Reference proteome</keyword>
<proteinExistence type="inferred from homology"/>
<dbReference type="AlphaFoldDB" id="A0A423X4L8"/>
<name>A0A423X4L8_9PEZI</name>
<keyword evidence="3 7" id="KW-0349">Heme</keyword>
<keyword evidence="4 7" id="KW-0479">Metal-binding</keyword>
<dbReference type="STRING" id="1230097.A0A423X4L8"/>
<evidence type="ECO:0000256" key="2">
    <source>
        <dbReference type="ARBA" id="ARBA00010617"/>
    </source>
</evidence>
<dbReference type="SUPFAM" id="SSF48264">
    <property type="entry name" value="Cytochrome P450"/>
    <property type="match status" value="1"/>
</dbReference>
<protein>
    <recommendedName>
        <fullName evidence="10">Cytochrome P450</fullName>
    </recommendedName>
</protein>
<comment type="similarity">
    <text evidence="2">Belongs to the cytochrome P450 family.</text>
</comment>
<dbReference type="Proteomes" id="UP000285146">
    <property type="component" value="Unassembled WGS sequence"/>
</dbReference>
<keyword evidence="5 7" id="KW-0408">Iron</keyword>
<dbReference type="InterPro" id="IPR002403">
    <property type="entry name" value="Cyt_P450_E_grp-IV"/>
</dbReference>
<reference evidence="8 9" key="1">
    <citation type="submission" date="2015-09" db="EMBL/GenBank/DDBJ databases">
        <title>Host preference determinants of Valsa canker pathogens revealed by comparative genomics.</title>
        <authorList>
            <person name="Yin Z."/>
            <person name="Huang L."/>
        </authorList>
    </citation>
    <scope>NUCLEOTIDE SEQUENCE [LARGE SCALE GENOMIC DNA]</scope>
    <source>
        <strain evidence="8 9">SXYLt</strain>
    </source>
</reference>
<dbReference type="PANTHER" id="PTHR24305">
    <property type="entry name" value="CYTOCHROME P450"/>
    <property type="match status" value="1"/>
</dbReference>
<evidence type="ECO:0000256" key="1">
    <source>
        <dbReference type="ARBA" id="ARBA00001971"/>
    </source>
</evidence>
<dbReference type="GO" id="GO:0016705">
    <property type="term" value="F:oxidoreductase activity, acting on paired donors, with incorporation or reduction of molecular oxygen"/>
    <property type="evidence" value="ECO:0007669"/>
    <property type="project" value="InterPro"/>
</dbReference>
<dbReference type="PANTHER" id="PTHR24305:SF222">
    <property type="entry name" value="CYTOCHROME P450 MONOOXYGENASE STCS"/>
    <property type="match status" value="1"/>
</dbReference>
<evidence type="ECO:0008006" key="10">
    <source>
        <dbReference type="Google" id="ProtNLM"/>
    </source>
</evidence>
<evidence type="ECO:0000313" key="8">
    <source>
        <dbReference type="EMBL" id="ROW10727.1"/>
    </source>
</evidence>
<sequence>MGPYGVSHWAKSNRIIVGPESLVIVSSPSPQSQEEFSLQDLATDFSFDVIGTLVLDVDMGAQTKNPAKSIRVFRELIETYTREQIDLPWWVIVREKFAETQQEIGTHGHSILSMSLQNLESLSEHAIEATCDQLSTFIFAGHDKDADKLVYNMPHTSAVLKETLRLWPPGATARMTQPGDGLQLTMESGGLDRVLNVDGIMLRPLQQAIHRDPAVFGDNANAFVPERWLGLGAEKVPAGAWRPFERGPRNCIGQELAMIQARVVIAMVARRLDFVKVGIGALTLDSATGKPILGKNGQHKVTEELYQVRPPYQLVFQCCLVYEFE</sequence>
<dbReference type="PRINTS" id="PR00465">
    <property type="entry name" value="EP450IV"/>
</dbReference>
<keyword evidence="6" id="KW-0560">Oxidoreductase</keyword>
<keyword evidence="6" id="KW-0503">Monooxygenase</keyword>
<dbReference type="InterPro" id="IPR050121">
    <property type="entry name" value="Cytochrome_P450_monoxygenase"/>
</dbReference>
<evidence type="ECO:0000256" key="5">
    <source>
        <dbReference type="ARBA" id="ARBA00023004"/>
    </source>
</evidence>
<organism evidence="8 9">
    <name type="scientific">Cytospora leucostoma</name>
    <dbReference type="NCBI Taxonomy" id="1230097"/>
    <lineage>
        <taxon>Eukaryota</taxon>
        <taxon>Fungi</taxon>
        <taxon>Dikarya</taxon>
        <taxon>Ascomycota</taxon>
        <taxon>Pezizomycotina</taxon>
        <taxon>Sordariomycetes</taxon>
        <taxon>Sordariomycetidae</taxon>
        <taxon>Diaporthales</taxon>
        <taxon>Cytosporaceae</taxon>
        <taxon>Cytospora</taxon>
    </lineage>
</organism>
<dbReference type="GO" id="GO:0020037">
    <property type="term" value="F:heme binding"/>
    <property type="evidence" value="ECO:0007669"/>
    <property type="project" value="InterPro"/>
</dbReference>